<dbReference type="Proteomes" id="UP000034163">
    <property type="component" value="Unassembled WGS sequence"/>
</dbReference>
<evidence type="ECO:0000313" key="2">
    <source>
        <dbReference type="Proteomes" id="UP000034163"/>
    </source>
</evidence>
<name>A0A0G0WV31_UNCKA</name>
<reference evidence="1 2" key="1">
    <citation type="journal article" date="2015" name="Nature">
        <title>rRNA introns, odd ribosomes, and small enigmatic genomes across a large radiation of phyla.</title>
        <authorList>
            <person name="Brown C.T."/>
            <person name="Hug L.A."/>
            <person name="Thomas B.C."/>
            <person name="Sharon I."/>
            <person name="Castelle C.J."/>
            <person name="Singh A."/>
            <person name="Wilkins M.J."/>
            <person name="Williams K.H."/>
            <person name="Banfield J.F."/>
        </authorList>
    </citation>
    <scope>NUCLEOTIDE SEQUENCE [LARGE SCALE GENOMIC DNA]</scope>
</reference>
<sequence>MNQNPTVVVLNSYIKGEPEDKEYVIFGSLKSTEWVLNLMYYRGRFLGTITLINPGRKTITKVKQWLASLGVTTTVQNTVAWVITERLNELEAVFESSDNPIRK</sequence>
<protein>
    <submittedName>
        <fullName evidence="1">Uncharacterized protein</fullName>
    </submittedName>
</protein>
<proteinExistence type="predicted"/>
<gene>
    <name evidence="1" type="ORF">UU72_C0017G0003</name>
</gene>
<organism evidence="1 2">
    <name type="scientific">candidate division WWE3 bacterium GW2011_GWB1_41_6</name>
    <dbReference type="NCBI Taxonomy" id="1619112"/>
    <lineage>
        <taxon>Bacteria</taxon>
        <taxon>Katanobacteria</taxon>
    </lineage>
</organism>
<dbReference type="EMBL" id="LCBS01000017">
    <property type="protein sequence ID" value="KKS16594.1"/>
    <property type="molecule type" value="Genomic_DNA"/>
</dbReference>
<accession>A0A0G0WV31</accession>
<dbReference type="AlphaFoldDB" id="A0A0G0WV31"/>
<evidence type="ECO:0000313" key="1">
    <source>
        <dbReference type="EMBL" id="KKS16594.1"/>
    </source>
</evidence>
<comment type="caution">
    <text evidence="1">The sequence shown here is derived from an EMBL/GenBank/DDBJ whole genome shotgun (WGS) entry which is preliminary data.</text>
</comment>